<reference evidence="1" key="1">
    <citation type="submission" date="2022-10" db="EMBL/GenBank/DDBJ databases">
        <title>The WGS of Solirubrobacter sp. CPCC 204708.</title>
        <authorList>
            <person name="Jiang Z."/>
        </authorList>
    </citation>
    <scope>NUCLEOTIDE SEQUENCE</scope>
    <source>
        <strain evidence="1">CPCC 204708</strain>
    </source>
</reference>
<name>A0ABT4REE5_9ACTN</name>
<proteinExistence type="predicted"/>
<keyword evidence="2" id="KW-1185">Reference proteome</keyword>
<dbReference type="EMBL" id="JAPCID010000006">
    <property type="protein sequence ID" value="MDA0136898.1"/>
    <property type="molecule type" value="Genomic_DNA"/>
</dbReference>
<dbReference type="Pfam" id="PF19882">
    <property type="entry name" value="DUF6355"/>
    <property type="match status" value="1"/>
</dbReference>
<dbReference type="RefSeq" id="WP_270006220.1">
    <property type="nucleotide sequence ID" value="NZ_JAPCID010000006.1"/>
</dbReference>
<dbReference type="Proteomes" id="UP001147700">
    <property type="component" value="Unassembled WGS sequence"/>
</dbReference>
<protein>
    <submittedName>
        <fullName evidence="1">DUF6355 family natural product biosynthesis protein</fullName>
    </submittedName>
</protein>
<evidence type="ECO:0000313" key="2">
    <source>
        <dbReference type="Proteomes" id="UP001147700"/>
    </source>
</evidence>
<comment type="caution">
    <text evidence="1">The sequence shown here is derived from an EMBL/GenBank/DDBJ whole genome shotgun (WGS) entry which is preliminary data.</text>
</comment>
<gene>
    <name evidence="1" type="ORF">OJ962_05255</name>
</gene>
<accession>A0ABT4REE5</accession>
<dbReference type="InterPro" id="IPR045935">
    <property type="entry name" value="DUF6355"/>
</dbReference>
<organism evidence="1 2">
    <name type="scientific">Solirubrobacter deserti</name>
    <dbReference type="NCBI Taxonomy" id="2282478"/>
    <lineage>
        <taxon>Bacteria</taxon>
        <taxon>Bacillati</taxon>
        <taxon>Actinomycetota</taxon>
        <taxon>Thermoleophilia</taxon>
        <taxon>Solirubrobacterales</taxon>
        <taxon>Solirubrobacteraceae</taxon>
        <taxon>Solirubrobacter</taxon>
    </lineage>
</organism>
<evidence type="ECO:0000313" key="1">
    <source>
        <dbReference type="EMBL" id="MDA0136898.1"/>
    </source>
</evidence>
<sequence>MAGHTAAAAQAPALSTAPPATITSFAAGPAASTSTRVPAARRACGFVGGETYRHCATRGRVLIDAENIWGTTYRNICVKPGDTHLGYLSYWVIAYAWYIGRTC</sequence>